<dbReference type="Gene3D" id="3.20.20.80">
    <property type="entry name" value="Glycosidases"/>
    <property type="match status" value="1"/>
</dbReference>
<comment type="similarity">
    <text evidence="1 4">Belongs to the glycosyl hydrolase 5 (cellulase A) family.</text>
</comment>
<evidence type="ECO:0000256" key="5">
    <source>
        <dbReference type="SAM" id="SignalP"/>
    </source>
</evidence>
<name>A0A813TAL7_ADIRI</name>
<dbReference type="GO" id="GO:0004553">
    <property type="term" value="F:hydrolase activity, hydrolyzing O-glycosyl compounds"/>
    <property type="evidence" value="ECO:0007669"/>
    <property type="project" value="InterPro"/>
</dbReference>
<evidence type="ECO:0000256" key="1">
    <source>
        <dbReference type="ARBA" id="ARBA00005641"/>
    </source>
</evidence>
<dbReference type="GO" id="GO:0016042">
    <property type="term" value="P:lipid catabolic process"/>
    <property type="evidence" value="ECO:0007669"/>
    <property type="project" value="UniProtKB-ARBA"/>
</dbReference>
<dbReference type="AlphaFoldDB" id="A0A813TAL7"/>
<dbReference type="InterPro" id="IPR013780">
    <property type="entry name" value="Glyco_hydro_b"/>
</dbReference>
<evidence type="ECO:0000256" key="4">
    <source>
        <dbReference type="RuleBase" id="RU361153"/>
    </source>
</evidence>
<accession>A0A813TAL7</accession>
<gene>
    <name evidence="9" type="ORF">EDS130_LOCUS34865</name>
    <name evidence="8" type="ORF">XAT740_LOCUS3409</name>
</gene>
<dbReference type="PANTHER" id="PTHR31308">
    <property type="match status" value="1"/>
</dbReference>
<dbReference type="InterPro" id="IPR041036">
    <property type="entry name" value="GH5_C"/>
</dbReference>
<sequence length="480" mass="54755">MKSRIVVFILFIIVKLCSGSANVYTDEIYIKDNYNRIRLYHGANFVNKGFPWYPSELLDAAFVTNMSSWGLNFVRLGMMWTGVEPTPEKYNYTYLNVMKQIVELLQKNQIYVLLDMHQDGLSSRTGLYDGIPPHIYDKFPPPDHPYPWPFKNISSWFLNYLTEACSHGFQCLYDNVAGATESMANFWRLVATTFNSYSNVLGYELINEPWAGNYFANPFILLPGIAGSVNLQPFYDKLSKVIRSVDNETLIFYEPVTWGVRLNGKYFGSGFSHVPGGNNYRNRSVFSYHYYCSILQIQPVPGNETIPSFDRILCDDVEGPALFASTMIDVKQLGGSSFLTEFGGCDGSPTCDEQLEWALTYADKYFQSWAYWGIVYNDQDASKRITRPYARAIAGEPNTMQYEPNTKTFLLTYTIDTSIKQATEIFVPSLVYPKSSYNVSVNEYIRWKVDPTNSNVILVEPVEQGKKNVLASIKIMPTQV</sequence>
<feature type="domain" description="Glycoside hydrolase family 5 C-terminal" evidence="7">
    <location>
        <begin position="387"/>
        <end position="466"/>
    </location>
</feature>
<dbReference type="SUPFAM" id="SSF51445">
    <property type="entry name" value="(Trans)glycosidases"/>
    <property type="match status" value="1"/>
</dbReference>
<evidence type="ECO:0000259" key="6">
    <source>
        <dbReference type="Pfam" id="PF00150"/>
    </source>
</evidence>
<evidence type="ECO:0000313" key="9">
    <source>
        <dbReference type="EMBL" id="CAF1379889.1"/>
    </source>
</evidence>
<evidence type="ECO:0000256" key="3">
    <source>
        <dbReference type="ARBA" id="ARBA00023295"/>
    </source>
</evidence>
<dbReference type="EMBL" id="CAJNOJ010000298">
    <property type="protein sequence ID" value="CAF1379889.1"/>
    <property type="molecule type" value="Genomic_DNA"/>
</dbReference>
<dbReference type="GO" id="GO:1901136">
    <property type="term" value="P:carbohydrate derivative catabolic process"/>
    <property type="evidence" value="ECO:0007669"/>
    <property type="project" value="UniProtKB-ARBA"/>
</dbReference>
<dbReference type="InterPro" id="IPR017853">
    <property type="entry name" value="GH"/>
</dbReference>
<dbReference type="InterPro" id="IPR052066">
    <property type="entry name" value="Glycosphingolipid_Hydrolases"/>
</dbReference>
<comment type="caution">
    <text evidence="8">The sequence shown here is derived from an EMBL/GenBank/DDBJ whole genome shotgun (WGS) entry which is preliminary data.</text>
</comment>
<dbReference type="InterPro" id="IPR001547">
    <property type="entry name" value="Glyco_hydro_5"/>
</dbReference>
<dbReference type="Proteomes" id="UP000663828">
    <property type="component" value="Unassembled WGS sequence"/>
</dbReference>
<dbReference type="GO" id="GO:0000272">
    <property type="term" value="P:polysaccharide catabolic process"/>
    <property type="evidence" value="ECO:0007669"/>
    <property type="project" value="InterPro"/>
</dbReference>
<evidence type="ECO:0000256" key="2">
    <source>
        <dbReference type="ARBA" id="ARBA00022801"/>
    </source>
</evidence>
<keyword evidence="10" id="KW-1185">Reference proteome</keyword>
<dbReference type="Gene3D" id="2.60.40.1180">
    <property type="entry name" value="Golgi alpha-mannosidase II"/>
    <property type="match status" value="1"/>
</dbReference>
<feature type="chain" id="PRO_5036223060" evidence="5">
    <location>
        <begin position="20"/>
        <end position="480"/>
    </location>
</feature>
<feature type="domain" description="Glycoside hydrolase family 5" evidence="6">
    <location>
        <begin position="50"/>
        <end position="375"/>
    </location>
</feature>
<organism evidence="8 10">
    <name type="scientific">Adineta ricciae</name>
    <name type="common">Rotifer</name>
    <dbReference type="NCBI Taxonomy" id="249248"/>
    <lineage>
        <taxon>Eukaryota</taxon>
        <taxon>Metazoa</taxon>
        <taxon>Spiralia</taxon>
        <taxon>Gnathifera</taxon>
        <taxon>Rotifera</taxon>
        <taxon>Eurotatoria</taxon>
        <taxon>Bdelloidea</taxon>
        <taxon>Adinetida</taxon>
        <taxon>Adinetidae</taxon>
        <taxon>Adineta</taxon>
    </lineage>
</organism>
<dbReference type="Pfam" id="PF00150">
    <property type="entry name" value="Cellulase"/>
    <property type="match status" value="1"/>
</dbReference>
<feature type="signal peptide" evidence="5">
    <location>
        <begin position="1"/>
        <end position="19"/>
    </location>
</feature>
<protein>
    <submittedName>
        <fullName evidence="8">Uncharacterized protein</fullName>
    </submittedName>
</protein>
<dbReference type="Proteomes" id="UP000663852">
    <property type="component" value="Unassembled WGS sequence"/>
</dbReference>
<evidence type="ECO:0000259" key="7">
    <source>
        <dbReference type="Pfam" id="PF18564"/>
    </source>
</evidence>
<dbReference type="OrthoDB" id="1887033at2759"/>
<keyword evidence="2 4" id="KW-0378">Hydrolase</keyword>
<evidence type="ECO:0000313" key="10">
    <source>
        <dbReference type="Proteomes" id="UP000663828"/>
    </source>
</evidence>
<keyword evidence="5" id="KW-0732">Signal</keyword>
<proteinExistence type="inferred from homology"/>
<evidence type="ECO:0000313" key="8">
    <source>
        <dbReference type="EMBL" id="CAF0809908.1"/>
    </source>
</evidence>
<keyword evidence="3 4" id="KW-0326">Glycosidase</keyword>
<dbReference type="EMBL" id="CAJNOR010000130">
    <property type="protein sequence ID" value="CAF0809908.1"/>
    <property type="molecule type" value="Genomic_DNA"/>
</dbReference>
<dbReference type="Pfam" id="PF18564">
    <property type="entry name" value="Glyco_hydro_5_C"/>
    <property type="match status" value="1"/>
</dbReference>
<reference evidence="8" key="1">
    <citation type="submission" date="2021-02" db="EMBL/GenBank/DDBJ databases">
        <authorList>
            <person name="Nowell W R."/>
        </authorList>
    </citation>
    <scope>NUCLEOTIDE SEQUENCE</scope>
</reference>
<dbReference type="PANTHER" id="PTHR31308:SF3">
    <property type="entry name" value="ENDOGLYCOCERAMIDASE"/>
    <property type="match status" value="1"/>
</dbReference>